<dbReference type="Proteomes" id="UP000178419">
    <property type="component" value="Unassembled WGS sequence"/>
</dbReference>
<dbReference type="AlphaFoldDB" id="A0A1F7Y5I2"/>
<dbReference type="EMBL" id="MGGE01000002">
    <property type="protein sequence ID" value="OGM21888.1"/>
    <property type="molecule type" value="Genomic_DNA"/>
</dbReference>
<feature type="region of interest" description="Disordered" evidence="1">
    <location>
        <begin position="46"/>
        <end position="70"/>
    </location>
</feature>
<evidence type="ECO:0000256" key="1">
    <source>
        <dbReference type="SAM" id="MobiDB-lite"/>
    </source>
</evidence>
<comment type="caution">
    <text evidence="2">The sequence shown here is derived from an EMBL/GenBank/DDBJ whole genome shotgun (WGS) entry which is preliminary data.</text>
</comment>
<reference evidence="2 3" key="1">
    <citation type="journal article" date="2016" name="Nat. Commun.">
        <title>Thousands of microbial genomes shed light on interconnected biogeochemical processes in an aquifer system.</title>
        <authorList>
            <person name="Anantharaman K."/>
            <person name="Brown C.T."/>
            <person name="Hug L.A."/>
            <person name="Sharon I."/>
            <person name="Castelle C.J."/>
            <person name="Probst A.J."/>
            <person name="Thomas B.C."/>
            <person name="Singh A."/>
            <person name="Wilkins M.J."/>
            <person name="Karaoz U."/>
            <person name="Brodie E.L."/>
            <person name="Williams K.H."/>
            <person name="Hubbard S.S."/>
            <person name="Banfield J.F."/>
        </authorList>
    </citation>
    <scope>NUCLEOTIDE SEQUENCE [LARGE SCALE GENOMIC DNA]</scope>
</reference>
<evidence type="ECO:0000313" key="3">
    <source>
        <dbReference type="Proteomes" id="UP000178419"/>
    </source>
</evidence>
<name>A0A1F7Y5I2_9BACT</name>
<evidence type="ECO:0000313" key="2">
    <source>
        <dbReference type="EMBL" id="OGM21888.1"/>
    </source>
</evidence>
<organism evidence="2 3">
    <name type="scientific">Candidatus Woesebacteria bacterium RIFCSPHIGHO2_01_FULL_38_9</name>
    <dbReference type="NCBI Taxonomy" id="1802492"/>
    <lineage>
        <taxon>Bacteria</taxon>
        <taxon>Candidatus Woeseibacteriota</taxon>
    </lineage>
</organism>
<accession>A0A1F7Y5I2</accession>
<gene>
    <name evidence="2" type="ORF">A2714_04160</name>
</gene>
<protein>
    <submittedName>
        <fullName evidence="2">Uncharacterized protein</fullName>
    </submittedName>
</protein>
<sequence length="70" mass="7473">MAYLSPFAKNLGRSPCRSLRRSAGKPVDASEEVSLRPCVAGGYAGGARDFVPDEATGRRYPERPSASSGW</sequence>
<proteinExistence type="predicted"/>